<evidence type="ECO:0000313" key="5">
    <source>
        <dbReference type="EMBL" id="STY66555.1"/>
    </source>
</evidence>
<reference evidence="5 6" key="1">
    <citation type="submission" date="2018-06" db="EMBL/GenBank/DDBJ databases">
        <authorList>
            <consortium name="Pathogen Informatics"/>
            <person name="Doyle S."/>
        </authorList>
    </citation>
    <scope>NUCLEOTIDE SEQUENCE [LARGE SCALE GENOMIC DNA]</scope>
    <source>
        <strain evidence="5 6">NCTC9380</strain>
    </source>
</reference>
<dbReference type="GO" id="GO:0006281">
    <property type="term" value="P:DNA repair"/>
    <property type="evidence" value="ECO:0007669"/>
    <property type="project" value="TreeGrafter"/>
</dbReference>
<organism evidence="5 6">
    <name type="scientific">Mannheimia haemolytica</name>
    <name type="common">Pasteurella haemolytica</name>
    <dbReference type="NCBI Taxonomy" id="75985"/>
    <lineage>
        <taxon>Bacteria</taxon>
        <taxon>Pseudomonadati</taxon>
        <taxon>Pseudomonadota</taxon>
        <taxon>Gammaproteobacteria</taxon>
        <taxon>Pasteurellales</taxon>
        <taxon>Pasteurellaceae</taxon>
        <taxon>Mannheimia</taxon>
    </lineage>
</organism>
<evidence type="ECO:0000256" key="2">
    <source>
        <dbReference type="ARBA" id="ARBA00004818"/>
    </source>
</evidence>
<dbReference type="EC" id="3.1.3.18" evidence="4"/>
<dbReference type="InterPro" id="IPR041492">
    <property type="entry name" value="HAD_2"/>
</dbReference>
<dbReference type="EMBL" id="UGPL01000006">
    <property type="protein sequence ID" value="STY66555.1"/>
    <property type="molecule type" value="Genomic_DNA"/>
</dbReference>
<accession>A0A378NFQ8</accession>
<dbReference type="InterPro" id="IPR050155">
    <property type="entry name" value="HAD-like_hydrolase_sf"/>
</dbReference>
<comment type="catalytic activity">
    <reaction evidence="1">
        <text>2-phosphoglycolate + H2O = glycolate + phosphate</text>
        <dbReference type="Rhea" id="RHEA:14369"/>
        <dbReference type="ChEBI" id="CHEBI:15377"/>
        <dbReference type="ChEBI" id="CHEBI:29805"/>
        <dbReference type="ChEBI" id="CHEBI:43474"/>
        <dbReference type="ChEBI" id="CHEBI:58033"/>
        <dbReference type="EC" id="3.1.3.18"/>
    </reaction>
</comment>
<dbReference type="PANTHER" id="PTHR43434:SF1">
    <property type="entry name" value="PHOSPHOGLYCOLATE PHOSPHATASE"/>
    <property type="match status" value="1"/>
</dbReference>
<dbReference type="InterPro" id="IPR023198">
    <property type="entry name" value="PGP-like_dom2"/>
</dbReference>
<dbReference type="PANTHER" id="PTHR43434">
    <property type="entry name" value="PHOSPHOGLYCOLATE PHOSPHATASE"/>
    <property type="match status" value="1"/>
</dbReference>
<dbReference type="GO" id="GO:0005829">
    <property type="term" value="C:cytosol"/>
    <property type="evidence" value="ECO:0007669"/>
    <property type="project" value="TreeGrafter"/>
</dbReference>
<comment type="similarity">
    <text evidence="3">Belongs to the HAD-like hydrolase superfamily. CbbY/CbbZ/Gph/YieH family.</text>
</comment>
<dbReference type="Proteomes" id="UP000254031">
    <property type="component" value="Unassembled WGS sequence"/>
</dbReference>
<comment type="pathway">
    <text evidence="2">Organic acid metabolism; glycolate biosynthesis; glycolate from 2-phosphoglycolate: step 1/1.</text>
</comment>
<evidence type="ECO:0000256" key="3">
    <source>
        <dbReference type="ARBA" id="ARBA00006171"/>
    </source>
</evidence>
<dbReference type="SUPFAM" id="SSF56784">
    <property type="entry name" value="HAD-like"/>
    <property type="match status" value="1"/>
</dbReference>
<dbReference type="InterPro" id="IPR023214">
    <property type="entry name" value="HAD_sf"/>
</dbReference>
<gene>
    <name evidence="5" type="ORF">NCTC9380_01872</name>
</gene>
<dbReference type="CDD" id="cd01427">
    <property type="entry name" value="HAD_like"/>
    <property type="match status" value="1"/>
</dbReference>
<dbReference type="Gene3D" id="3.40.50.1000">
    <property type="entry name" value="HAD superfamily/HAD-like"/>
    <property type="match status" value="1"/>
</dbReference>
<protein>
    <recommendedName>
        <fullName evidence="4">phosphoglycolate phosphatase</fullName>
        <ecNumber evidence="4">3.1.3.18</ecNumber>
    </recommendedName>
</protein>
<dbReference type="GO" id="GO:0008967">
    <property type="term" value="F:phosphoglycolate phosphatase activity"/>
    <property type="evidence" value="ECO:0007669"/>
    <property type="project" value="UniProtKB-EC"/>
</dbReference>
<dbReference type="Pfam" id="PF13419">
    <property type="entry name" value="HAD_2"/>
    <property type="match status" value="1"/>
</dbReference>
<evidence type="ECO:0000256" key="1">
    <source>
        <dbReference type="ARBA" id="ARBA00000830"/>
    </source>
</evidence>
<dbReference type="InterPro" id="IPR036412">
    <property type="entry name" value="HAD-like_sf"/>
</dbReference>
<sequence length="271" mass="30919">MTIFTPKHNFIVCIDSDGCAMDTMNIKHEECFGPSAVKVFDITDRDRFIEIWDRINLYSQTRGINRFKGLVISLEEYGYDKNFSQLKHWVNTTSELSNRSLIQAIQEHPSHDLQLALMWSEKVNIGIKTLHTQDRPFRLVKRSLAIIKEFADIAVVSSANNEAIIDEWTRHGLLPFVDLVYGQDEGTKTHCLNQLSQYGYQPNHILMVGDSPGDLNSANEAGVNFFPILCGDEDNSWNQLVLETLGKLVYQKFTLQYQSQLIAKFNANLTA</sequence>
<evidence type="ECO:0000313" key="6">
    <source>
        <dbReference type="Proteomes" id="UP000254031"/>
    </source>
</evidence>
<dbReference type="RefSeq" id="WP_032844921.1">
    <property type="nucleotide sequence ID" value="NZ_CP017484.1"/>
</dbReference>
<evidence type="ECO:0000256" key="4">
    <source>
        <dbReference type="ARBA" id="ARBA00013078"/>
    </source>
</evidence>
<proteinExistence type="inferred from homology"/>
<dbReference type="Gene3D" id="1.10.150.240">
    <property type="entry name" value="Putative phosphatase, domain 2"/>
    <property type="match status" value="1"/>
</dbReference>
<name>A0A378NFQ8_MANHA</name>
<dbReference type="AlphaFoldDB" id="A0A378NFQ8"/>